<dbReference type="AlphaFoldDB" id="A0A5C3KBU2"/>
<protein>
    <submittedName>
        <fullName evidence="2">Uncharacterized protein</fullName>
    </submittedName>
</protein>
<feature type="compositionally biased region" description="Polar residues" evidence="1">
    <location>
        <begin position="54"/>
        <end position="67"/>
    </location>
</feature>
<sequence>MQEGDPEIEAIQKALNRGPIEDDIKIDTHPASGEETVYTTYKGCRSRLPEPNATLRTGTSHQRNPQSPCRLHIDFKLASLMQEPRLNDRQTASLMSVVNEIVKKPKKYTLVDVQEVKGLIAAMAMMQTSNLQKKTFSAPYQGQDYEHDARCCDL</sequence>
<evidence type="ECO:0000313" key="3">
    <source>
        <dbReference type="Proteomes" id="UP000307440"/>
    </source>
</evidence>
<evidence type="ECO:0000313" key="2">
    <source>
        <dbReference type="EMBL" id="TFK17421.1"/>
    </source>
</evidence>
<evidence type="ECO:0000256" key="1">
    <source>
        <dbReference type="SAM" id="MobiDB-lite"/>
    </source>
</evidence>
<dbReference type="OrthoDB" id="3239511at2759"/>
<dbReference type="EMBL" id="ML210513">
    <property type="protein sequence ID" value="TFK17421.1"/>
    <property type="molecule type" value="Genomic_DNA"/>
</dbReference>
<gene>
    <name evidence="2" type="ORF">FA15DRAFT_710820</name>
</gene>
<name>A0A5C3KBU2_COPMA</name>
<feature type="region of interest" description="Disordered" evidence="1">
    <location>
        <begin position="48"/>
        <end position="67"/>
    </location>
</feature>
<proteinExistence type="predicted"/>
<keyword evidence="3" id="KW-1185">Reference proteome</keyword>
<organism evidence="2 3">
    <name type="scientific">Coprinopsis marcescibilis</name>
    <name type="common">Agaric fungus</name>
    <name type="synonym">Psathyrella marcescibilis</name>
    <dbReference type="NCBI Taxonomy" id="230819"/>
    <lineage>
        <taxon>Eukaryota</taxon>
        <taxon>Fungi</taxon>
        <taxon>Dikarya</taxon>
        <taxon>Basidiomycota</taxon>
        <taxon>Agaricomycotina</taxon>
        <taxon>Agaricomycetes</taxon>
        <taxon>Agaricomycetidae</taxon>
        <taxon>Agaricales</taxon>
        <taxon>Agaricineae</taxon>
        <taxon>Psathyrellaceae</taxon>
        <taxon>Coprinopsis</taxon>
    </lineage>
</organism>
<reference evidence="2 3" key="1">
    <citation type="journal article" date="2019" name="Nat. Ecol. Evol.">
        <title>Megaphylogeny resolves global patterns of mushroom evolution.</title>
        <authorList>
            <person name="Varga T."/>
            <person name="Krizsan K."/>
            <person name="Foldi C."/>
            <person name="Dima B."/>
            <person name="Sanchez-Garcia M."/>
            <person name="Sanchez-Ramirez S."/>
            <person name="Szollosi G.J."/>
            <person name="Szarkandi J.G."/>
            <person name="Papp V."/>
            <person name="Albert L."/>
            <person name="Andreopoulos W."/>
            <person name="Angelini C."/>
            <person name="Antonin V."/>
            <person name="Barry K.W."/>
            <person name="Bougher N.L."/>
            <person name="Buchanan P."/>
            <person name="Buyck B."/>
            <person name="Bense V."/>
            <person name="Catcheside P."/>
            <person name="Chovatia M."/>
            <person name="Cooper J."/>
            <person name="Damon W."/>
            <person name="Desjardin D."/>
            <person name="Finy P."/>
            <person name="Geml J."/>
            <person name="Haridas S."/>
            <person name="Hughes K."/>
            <person name="Justo A."/>
            <person name="Karasinski D."/>
            <person name="Kautmanova I."/>
            <person name="Kiss B."/>
            <person name="Kocsube S."/>
            <person name="Kotiranta H."/>
            <person name="LaButti K.M."/>
            <person name="Lechner B.E."/>
            <person name="Liimatainen K."/>
            <person name="Lipzen A."/>
            <person name="Lukacs Z."/>
            <person name="Mihaltcheva S."/>
            <person name="Morgado L.N."/>
            <person name="Niskanen T."/>
            <person name="Noordeloos M.E."/>
            <person name="Ohm R.A."/>
            <person name="Ortiz-Santana B."/>
            <person name="Ovrebo C."/>
            <person name="Racz N."/>
            <person name="Riley R."/>
            <person name="Savchenko A."/>
            <person name="Shiryaev A."/>
            <person name="Soop K."/>
            <person name="Spirin V."/>
            <person name="Szebenyi C."/>
            <person name="Tomsovsky M."/>
            <person name="Tulloss R.E."/>
            <person name="Uehling J."/>
            <person name="Grigoriev I.V."/>
            <person name="Vagvolgyi C."/>
            <person name="Papp T."/>
            <person name="Martin F.M."/>
            <person name="Miettinen O."/>
            <person name="Hibbett D.S."/>
            <person name="Nagy L.G."/>
        </authorList>
    </citation>
    <scope>NUCLEOTIDE SEQUENCE [LARGE SCALE GENOMIC DNA]</scope>
    <source>
        <strain evidence="2 3">CBS 121175</strain>
    </source>
</reference>
<dbReference type="Proteomes" id="UP000307440">
    <property type="component" value="Unassembled WGS sequence"/>
</dbReference>
<accession>A0A5C3KBU2</accession>